<gene>
    <name evidence="3" type="primary">thpR</name>
    <name evidence="3" type="ORF">ACFSUL_12900</name>
</gene>
<protein>
    <recommendedName>
        <fullName evidence="2">RNA 2',3'-cyclic phosphodiesterase</fullName>
        <shortName evidence="2">RNA 2',3'-CPDase</shortName>
        <ecNumber evidence="2">3.1.4.58</ecNumber>
    </recommendedName>
</protein>
<evidence type="ECO:0000256" key="1">
    <source>
        <dbReference type="ARBA" id="ARBA00022801"/>
    </source>
</evidence>
<dbReference type="HAMAP" id="MF_01940">
    <property type="entry name" value="RNA_CPDase"/>
    <property type="match status" value="1"/>
</dbReference>
<dbReference type="Pfam" id="PF13563">
    <property type="entry name" value="2_5_RNA_ligase2"/>
    <property type="match status" value="1"/>
</dbReference>
<keyword evidence="1 2" id="KW-0378">Hydrolase</keyword>
<sequence>MKTHFFFAVPLPTTLKQKIHSSLVDLKEESFFKKWVHEEDYHITLAFLGDAPEEKLDKAKSIVQKVVDSFPPFTIKTNNFGTFGKRESPRIFWLGLEQSTQLADLQKLVYNACMEAGFSLDKKPFNPHITVARKWNKDEAFTSKWLESFQPEQSLTIDVTEFVLFQTHLNKTPKYEPIYTIPLK</sequence>
<reference evidence="4" key="1">
    <citation type="journal article" date="2019" name="Int. J. Syst. Evol. Microbiol.">
        <title>The Global Catalogue of Microorganisms (GCM) 10K type strain sequencing project: providing services to taxonomists for standard genome sequencing and annotation.</title>
        <authorList>
            <consortium name="The Broad Institute Genomics Platform"/>
            <consortium name="The Broad Institute Genome Sequencing Center for Infectious Disease"/>
            <person name="Wu L."/>
            <person name="Ma J."/>
        </authorList>
    </citation>
    <scope>NUCLEOTIDE SEQUENCE [LARGE SCALE GENOMIC DNA]</scope>
    <source>
        <strain evidence="4">KCTC 3913</strain>
    </source>
</reference>
<dbReference type="Proteomes" id="UP001597506">
    <property type="component" value="Unassembled WGS sequence"/>
</dbReference>
<feature type="active site" description="Proton donor" evidence="2">
    <location>
        <position position="42"/>
    </location>
</feature>
<dbReference type="SUPFAM" id="SSF55144">
    <property type="entry name" value="LigT-like"/>
    <property type="match status" value="1"/>
</dbReference>
<dbReference type="NCBIfam" id="TIGR02258">
    <property type="entry name" value="2_5_ligase"/>
    <property type="match status" value="1"/>
</dbReference>
<dbReference type="RefSeq" id="WP_377936028.1">
    <property type="nucleotide sequence ID" value="NZ_JBHUMF010000030.1"/>
</dbReference>
<proteinExistence type="inferred from homology"/>
<dbReference type="EMBL" id="JBHUMF010000030">
    <property type="protein sequence ID" value="MFD2681645.1"/>
    <property type="molecule type" value="Genomic_DNA"/>
</dbReference>
<evidence type="ECO:0000256" key="2">
    <source>
        <dbReference type="HAMAP-Rule" id="MF_01940"/>
    </source>
</evidence>
<feature type="short sequence motif" description="HXTX 1" evidence="2">
    <location>
        <begin position="42"/>
        <end position="45"/>
    </location>
</feature>
<feature type="short sequence motif" description="HXTX 2" evidence="2">
    <location>
        <begin position="128"/>
        <end position="131"/>
    </location>
</feature>
<dbReference type="PANTHER" id="PTHR35561">
    <property type="entry name" value="RNA 2',3'-CYCLIC PHOSPHODIESTERASE"/>
    <property type="match status" value="1"/>
</dbReference>
<comment type="similarity">
    <text evidence="2">Belongs to the 2H phosphoesterase superfamily. ThpR family.</text>
</comment>
<feature type="active site" description="Proton acceptor" evidence="2">
    <location>
        <position position="128"/>
    </location>
</feature>
<dbReference type="PANTHER" id="PTHR35561:SF1">
    <property type="entry name" value="RNA 2',3'-CYCLIC PHOSPHODIESTERASE"/>
    <property type="match status" value="1"/>
</dbReference>
<dbReference type="InterPro" id="IPR004175">
    <property type="entry name" value="RNA_CPDase"/>
</dbReference>
<organism evidence="3 4">
    <name type="scientific">Bacillus seohaeanensis</name>
    <dbReference type="NCBI Taxonomy" id="284580"/>
    <lineage>
        <taxon>Bacteria</taxon>
        <taxon>Bacillati</taxon>
        <taxon>Bacillota</taxon>
        <taxon>Bacilli</taxon>
        <taxon>Bacillales</taxon>
        <taxon>Bacillaceae</taxon>
        <taxon>Bacillus</taxon>
    </lineage>
</organism>
<comment type="catalytic activity">
    <reaction evidence="2">
        <text>a 3'-end 2',3'-cyclophospho-ribonucleotide-RNA + H2O = a 3'-end 2'-phospho-ribonucleotide-RNA + H(+)</text>
        <dbReference type="Rhea" id="RHEA:11828"/>
        <dbReference type="Rhea" id="RHEA-COMP:10464"/>
        <dbReference type="Rhea" id="RHEA-COMP:17353"/>
        <dbReference type="ChEBI" id="CHEBI:15377"/>
        <dbReference type="ChEBI" id="CHEBI:15378"/>
        <dbReference type="ChEBI" id="CHEBI:83064"/>
        <dbReference type="ChEBI" id="CHEBI:173113"/>
        <dbReference type="EC" id="3.1.4.58"/>
    </reaction>
</comment>
<evidence type="ECO:0000313" key="3">
    <source>
        <dbReference type="EMBL" id="MFD2681645.1"/>
    </source>
</evidence>
<keyword evidence="4" id="KW-1185">Reference proteome</keyword>
<accession>A0ABW5RT85</accession>
<name>A0ABW5RT85_9BACI</name>
<dbReference type="Gene3D" id="3.90.1140.10">
    <property type="entry name" value="Cyclic phosphodiesterase"/>
    <property type="match status" value="1"/>
</dbReference>
<comment type="function">
    <text evidence="2">Hydrolyzes RNA 2',3'-cyclic phosphodiester to an RNA 2'-phosphomonoester.</text>
</comment>
<dbReference type="InterPro" id="IPR009097">
    <property type="entry name" value="Cyclic_Pdiesterase"/>
</dbReference>
<comment type="caution">
    <text evidence="3">The sequence shown here is derived from an EMBL/GenBank/DDBJ whole genome shotgun (WGS) entry which is preliminary data.</text>
</comment>
<dbReference type="EC" id="3.1.4.58" evidence="2"/>
<evidence type="ECO:0000313" key="4">
    <source>
        <dbReference type="Proteomes" id="UP001597506"/>
    </source>
</evidence>